<keyword evidence="3" id="KW-0560">Oxidoreductase</keyword>
<dbReference type="OrthoDB" id="5296at2759"/>
<dbReference type="FunFam" id="3.40.50.720:FF:000643">
    <property type="entry name" value="Short chain dehydrogenase/reductase family oxidoreductase, putative"/>
    <property type="match status" value="1"/>
</dbReference>
<dbReference type="PANTHER" id="PTHR44229">
    <property type="entry name" value="15-HYDROXYPROSTAGLANDIN DEHYDROGENASE [NAD(+)]"/>
    <property type="match status" value="1"/>
</dbReference>
<name>A0A0F7TUY5_PENBI</name>
<dbReference type="PANTHER" id="PTHR44229:SF4">
    <property type="entry name" value="15-HYDROXYPROSTAGLANDIN DEHYDROGENASE [NAD(+)]"/>
    <property type="match status" value="1"/>
</dbReference>
<dbReference type="Pfam" id="PF00106">
    <property type="entry name" value="adh_short"/>
    <property type="match status" value="1"/>
</dbReference>
<dbReference type="InterPro" id="IPR020904">
    <property type="entry name" value="Sc_DH/Rdtase_CS"/>
</dbReference>
<dbReference type="Proteomes" id="UP000042958">
    <property type="component" value="Unassembled WGS sequence"/>
</dbReference>
<evidence type="ECO:0000256" key="2">
    <source>
        <dbReference type="ARBA" id="ARBA00022857"/>
    </source>
</evidence>
<dbReference type="PRINTS" id="PR00081">
    <property type="entry name" value="GDHRDH"/>
</dbReference>
<dbReference type="InterPro" id="IPR036291">
    <property type="entry name" value="NAD(P)-bd_dom_sf"/>
</dbReference>
<organism evidence="4 5">
    <name type="scientific">Penicillium brasilianum</name>
    <dbReference type="NCBI Taxonomy" id="104259"/>
    <lineage>
        <taxon>Eukaryota</taxon>
        <taxon>Fungi</taxon>
        <taxon>Dikarya</taxon>
        <taxon>Ascomycota</taxon>
        <taxon>Pezizomycotina</taxon>
        <taxon>Eurotiomycetes</taxon>
        <taxon>Eurotiomycetidae</taxon>
        <taxon>Eurotiales</taxon>
        <taxon>Aspergillaceae</taxon>
        <taxon>Penicillium</taxon>
    </lineage>
</organism>
<evidence type="ECO:0000313" key="4">
    <source>
        <dbReference type="EMBL" id="CEJ60459.1"/>
    </source>
</evidence>
<comment type="similarity">
    <text evidence="1">Belongs to the short-chain dehydrogenases/reductases (SDR) family.</text>
</comment>
<dbReference type="PROSITE" id="PS00061">
    <property type="entry name" value="ADH_SHORT"/>
    <property type="match status" value="1"/>
</dbReference>
<dbReference type="GO" id="GO:0016616">
    <property type="term" value="F:oxidoreductase activity, acting on the CH-OH group of donors, NAD or NADP as acceptor"/>
    <property type="evidence" value="ECO:0007669"/>
    <property type="project" value="TreeGrafter"/>
</dbReference>
<accession>A0A0F7TUY5</accession>
<evidence type="ECO:0000313" key="5">
    <source>
        <dbReference type="Proteomes" id="UP000042958"/>
    </source>
</evidence>
<dbReference type="STRING" id="104259.A0A0F7TUY5"/>
<dbReference type="EMBL" id="CDHK01000008">
    <property type="protein sequence ID" value="CEJ60459.1"/>
    <property type="molecule type" value="Genomic_DNA"/>
</dbReference>
<dbReference type="Gene3D" id="3.40.50.720">
    <property type="entry name" value="NAD(P)-binding Rossmann-like Domain"/>
    <property type="match status" value="1"/>
</dbReference>
<proteinExistence type="inferred from homology"/>
<dbReference type="AlphaFoldDB" id="A0A0F7TUY5"/>
<dbReference type="SUPFAM" id="SSF51735">
    <property type="entry name" value="NAD(P)-binding Rossmann-fold domains"/>
    <property type="match status" value="1"/>
</dbReference>
<evidence type="ECO:0000256" key="3">
    <source>
        <dbReference type="ARBA" id="ARBA00023002"/>
    </source>
</evidence>
<protein>
    <submittedName>
        <fullName evidence="4">Putative NAD-dependent 15-hydroxyprostaglandin dehydrogenase</fullName>
    </submittedName>
</protein>
<gene>
    <name evidence="4" type="ORF">PMG11_09032</name>
</gene>
<dbReference type="InterPro" id="IPR002347">
    <property type="entry name" value="SDR_fam"/>
</dbReference>
<reference evidence="5" key="1">
    <citation type="journal article" date="2015" name="Genome Announc.">
        <title>Draft genome sequence of the fungus Penicillium brasilianum MG11.</title>
        <authorList>
            <person name="Horn F."/>
            <person name="Linde J."/>
            <person name="Mattern D.J."/>
            <person name="Walther G."/>
            <person name="Guthke R."/>
            <person name="Brakhage A.A."/>
            <person name="Valiante V."/>
        </authorList>
    </citation>
    <scope>NUCLEOTIDE SEQUENCE [LARGE SCALE GENOMIC DNA]</scope>
    <source>
        <strain evidence="5">MG11</strain>
    </source>
</reference>
<evidence type="ECO:0000256" key="1">
    <source>
        <dbReference type="ARBA" id="ARBA00006484"/>
    </source>
</evidence>
<keyword evidence="2" id="KW-0521">NADP</keyword>
<dbReference type="GO" id="GO:0005737">
    <property type="term" value="C:cytoplasm"/>
    <property type="evidence" value="ECO:0007669"/>
    <property type="project" value="TreeGrafter"/>
</dbReference>
<sequence>MALSVKGRTAIVTGAGSGINFAYAKLLVENGCNVLIADLALRPEAKALVETYSTGSPRAIFQETDVCEWVQLERMFEVAEREFGEIDIVCPGAGVYEPHWSNFWRPPGSAPSKDARDGGRYALVDINITHPIRTSQLAIAHFLKHRSNGRPKHLVHISSIAGQTAAMAAPIYCATKHAINGLVRSLGKLDRLGIRVTAVAPGVIKTPLWTEHPEKLKMVDDTTDEWVTPEEVAEVMLALVQQDQVSEIIGNRSGKGQQYKVRGGTILEVSKTVREVTAFNDPGPGDRPGNTASDHGAVEEESFRLLLQEGWGLQGKL</sequence>
<keyword evidence="5" id="KW-1185">Reference proteome</keyword>